<dbReference type="InterPro" id="IPR029058">
    <property type="entry name" value="AB_hydrolase_fold"/>
</dbReference>
<dbReference type="PANTHER" id="PTHR15394:SF3">
    <property type="entry name" value="SERINE HYDROLASE RBBP9"/>
    <property type="match status" value="1"/>
</dbReference>
<dbReference type="Gene3D" id="3.40.50.1820">
    <property type="entry name" value="alpha/beta hydrolase"/>
    <property type="match status" value="1"/>
</dbReference>
<proteinExistence type="predicted"/>
<reference evidence="2" key="1">
    <citation type="submission" date="2017-09" db="EMBL/GenBank/DDBJ databases">
        <title>Depth-based differentiation of microbial function through sediment-hosted aquifers and enrichment of novel symbionts in the deep terrestrial subsurface.</title>
        <authorList>
            <person name="Probst A.J."/>
            <person name="Ladd B."/>
            <person name="Jarett J.K."/>
            <person name="Geller-Mcgrath D.E."/>
            <person name="Sieber C.M.K."/>
            <person name="Emerson J.B."/>
            <person name="Anantharaman K."/>
            <person name="Thomas B.C."/>
            <person name="Malmstrom R."/>
            <person name="Stieglmeier M."/>
            <person name="Klingl A."/>
            <person name="Woyke T."/>
            <person name="Ryan C.M."/>
            <person name="Banfield J.F."/>
        </authorList>
    </citation>
    <scope>NUCLEOTIDE SEQUENCE [LARGE SCALE GENOMIC DNA]</scope>
</reference>
<dbReference type="AlphaFoldDB" id="A0A2M7Z7L0"/>
<accession>A0A2M7Z7L0</accession>
<dbReference type="InterPro" id="IPR010662">
    <property type="entry name" value="RBBP9/YdeN"/>
</dbReference>
<evidence type="ECO:0000313" key="2">
    <source>
        <dbReference type="Proteomes" id="UP000230843"/>
    </source>
</evidence>
<comment type="caution">
    <text evidence="1">The sequence shown here is derived from an EMBL/GenBank/DDBJ whole genome shotgun (WGS) entry which is preliminary data.</text>
</comment>
<organism evidence="1 2">
    <name type="scientific">Candidatus Magasanikbacteria bacterium CG_4_9_14_3_um_filter_32_9</name>
    <dbReference type="NCBI Taxonomy" id="1974644"/>
    <lineage>
        <taxon>Bacteria</taxon>
        <taxon>Candidatus Magasanikiibacteriota</taxon>
    </lineage>
</organism>
<evidence type="ECO:0000313" key="1">
    <source>
        <dbReference type="EMBL" id="PJA90137.1"/>
    </source>
</evidence>
<dbReference type="Proteomes" id="UP000230843">
    <property type="component" value="Unassembled WGS sequence"/>
</dbReference>
<dbReference type="GO" id="GO:0016787">
    <property type="term" value="F:hydrolase activity"/>
    <property type="evidence" value="ECO:0007669"/>
    <property type="project" value="InterPro"/>
</dbReference>
<dbReference type="SUPFAM" id="SSF53474">
    <property type="entry name" value="alpha/beta-Hydrolases"/>
    <property type="match status" value="1"/>
</dbReference>
<evidence type="ECO:0008006" key="3">
    <source>
        <dbReference type="Google" id="ProtNLM"/>
    </source>
</evidence>
<dbReference type="PANTHER" id="PTHR15394">
    <property type="entry name" value="SERINE HYDROLASE RBBP9"/>
    <property type="match status" value="1"/>
</dbReference>
<dbReference type="EMBL" id="PFVJ01000023">
    <property type="protein sequence ID" value="PJA90137.1"/>
    <property type="molecule type" value="Genomic_DNA"/>
</dbReference>
<name>A0A2M7Z7L0_9BACT</name>
<protein>
    <recommendedName>
        <fullName evidence="3">AB hydrolase-1 domain-containing protein</fullName>
    </recommendedName>
</protein>
<sequence length="208" mass="24412">MINKKVVMLHGWTDGDISDMPEFLPDNEANWMGWTKNELEKCGYTVTNPFIRYGYKSEYKDWKREIDKIDIDENTVLVGWSAGGAFFTRWLGETKKHVKKLILVAPAKILGVSKDALSKVGWFNEDVIHNPQSNFEKFLHFKLDPEIKNRVDEIVVFVSNDDEWLVESARLYAKELDARLIEIKNQVHFLNHQRPEPKFPEMLKEIMR</sequence>
<gene>
    <name evidence="1" type="ORF">CO137_01000</name>
</gene>
<dbReference type="Pfam" id="PF06821">
    <property type="entry name" value="Ser_hydrolase"/>
    <property type="match status" value="1"/>
</dbReference>